<dbReference type="EMBL" id="CAFBPD010000227">
    <property type="protein sequence ID" value="CAB5018395.1"/>
    <property type="molecule type" value="Genomic_DNA"/>
</dbReference>
<evidence type="ECO:0000313" key="1">
    <source>
        <dbReference type="EMBL" id="CAB5018395.1"/>
    </source>
</evidence>
<gene>
    <name evidence="1" type="ORF">UFOPK4061_01246</name>
</gene>
<organism evidence="1">
    <name type="scientific">freshwater metagenome</name>
    <dbReference type="NCBI Taxonomy" id="449393"/>
    <lineage>
        <taxon>unclassified sequences</taxon>
        <taxon>metagenomes</taxon>
        <taxon>ecological metagenomes</taxon>
    </lineage>
</organism>
<proteinExistence type="predicted"/>
<dbReference type="AlphaFoldDB" id="A0A6J7QN53"/>
<sequence length="74" mass="8157">MFVARTKGTFVDLEEAGPGPITRTMSELIAAMTDLLDHELRVAEPYRERSNRLGDGVPPVMSPHEFVAEMLGEA</sequence>
<accession>A0A6J7QN53</accession>
<name>A0A6J7QN53_9ZZZZ</name>
<protein>
    <submittedName>
        <fullName evidence="1">Unannotated protein</fullName>
    </submittedName>
</protein>
<reference evidence="1" key="1">
    <citation type="submission" date="2020-05" db="EMBL/GenBank/DDBJ databases">
        <authorList>
            <person name="Chiriac C."/>
            <person name="Salcher M."/>
            <person name="Ghai R."/>
            <person name="Kavagutti S V."/>
        </authorList>
    </citation>
    <scope>NUCLEOTIDE SEQUENCE</scope>
</reference>